<evidence type="ECO:0000313" key="4">
    <source>
        <dbReference type="Proteomes" id="UP001381693"/>
    </source>
</evidence>
<keyword evidence="4" id="KW-1185">Reference proteome</keyword>
<accession>A0AAN8WNI5</accession>
<proteinExistence type="predicted"/>
<evidence type="ECO:0000256" key="2">
    <source>
        <dbReference type="SAM" id="MobiDB-lite"/>
    </source>
</evidence>
<dbReference type="InterPro" id="IPR040357">
    <property type="entry name" value="Vma22/CCDC115"/>
</dbReference>
<dbReference type="EMBL" id="JAXCGZ010020832">
    <property type="protein sequence ID" value="KAK7065283.1"/>
    <property type="molecule type" value="Genomic_DNA"/>
</dbReference>
<evidence type="ECO:0000313" key="3">
    <source>
        <dbReference type="EMBL" id="KAK7065283.1"/>
    </source>
</evidence>
<dbReference type="GO" id="GO:0051082">
    <property type="term" value="F:unfolded protein binding"/>
    <property type="evidence" value="ECO:0007669"/>
    <property type="project" value="TreeGrafter"/>
</dbReference>
<sequence length="230" mass="26540">FLNSVRMAASIQLSPESLCDRLDHLSIQRLELMDKLIRSNMLLEECMRSGFFLLGKTRYSLGTKAVSSLQLPKEDRELDALTKVVTDPIPLEGYDGEILFQQVDIRFQDPIITVDEKEPPEDDFTDVDDMDDGMHGLRRRRSGLDKETENNNNSSSFTNGNKIKTLNRDPIRWFSVLPPQTLRQAQVDFKRALQVSTQCATIQIKLRAVIKEYKRLTKIKEKLERLEKEP</sequence>
<comment type="caution">
    <text evidence="3">The sequence shown here is derived from an EMBL/GenBank/DDBJ whole genome shotgun (WGS) entry which is preliminary data.</text>
</comment>
<feature type="region of interest" description="Disordered" evidence="2">
    <location>
        <begin position="138"/>
        <end position="162"/>
    </location>
</feature>
<feature type="non-terminal residue" evidence="3">
    <location>
        <position position="1"/>
    </location>
</feature>
<protein>
    <recommendedName>
        <fullName evidence="1">Vacuolar ATPase assembly protein VMA22</fullName>
    </recommendedName>
</protein>
<organism evidence="3 4">
    <name type="scientific">Halocaridina rubra</name>
    <name type="common">Hawaiian red shrimp</name>
    <dbReference type="NCBI Taxonomy" id="373956"/>
    <lineage>
        <taxon>Eukaryota</taxon>
        <taxon>Metazoa</taxon>
        <taxon>Ecdysozoa</taxon>
        <taxon>Arthropoda</taxon>
        <taxon>Crustacea</taxon>
        <taxon>Multicrustacea</taxon>
        <taxon>Malacostraca</taxon>
        <taxon>Eumalacostraca</taxon>
        <taxon>Eucarida</taxon>
        <taxon>Decapoda</taxon>
        <taxon>Pleocyemata</taxon>
        <taxon>Caridea</taxon>
        <taxon>Atyoidea</taxon>
        <taxon>Atyidae</taxon>
        <taxon>Halocaridina</taxon>
    </lineage>
</organism>
<dbReference type="AlphaFoldDB" id="A0AAN8WNI5"/>
<dbReference type="PANTHER" id="PTHR31996:SF2">
    <property type="entry name" value="COILED-COIL DOMAIN-CONTAINING PROTEIN 115"/>
    <property type="match status" value="1"/>
</dbReference>
<dbReference type="Pfam" id="PF21730">
    <property type="entry name" value="Vma22_CCDC115"/>
    <property type="match status" value="1"/>
</dbReference>
<name>A0AAN8WNI5_HALRR</name>
<gene>
    <name evidence="3" type="ORF">SK128_012055</name>
</gene>
<dbReference type="Proteomes" id="UP001381693">
    <property type="component" value="Unassembled WGS sequence"/>
</dbReference>
<reference evidence="3 4" key="1">
    <citation type="submission" date="2023-11" db="EMBL/GenBank/DDBJ databases">
        <title>Halocaridina rubra genome assembly.</title>
        <authorList>
            <person name="Smith C."/>
        </authorList>
    </citation>
    <scope>NUCLEOTIDE SEQUENCE [LARGE SCALE GENOMIC DNA]</scope>
    <source>
        <strain evidence="3">EP-1</strain>
        <tissue evidence="3">Whole</tissue>
    </source>
</reference>
<dbReference type="PANTHER" id="PTHR31996">
    <property type="entry name" value="COILED-COIL DOMAIN-CONTAINING PROTEIN 115"/>
    <property type="match status" value="1"/>
</dbReference>
<feature type="compositionally biased region" description="Low complexity" evidence="2">
    <location>
        <begin position="150"/>
        <end position="161"/>
    </location>
</feature>
<evidence type="ECO:0000256" key="1">
    <source>
        <dbReference type="ARBA" id="ARBA00093634"/>
    </source>
</evidence>
<dbReference type="GO" id="GO:0070072">
    <property type="term" value="P:vacuolar proton-transporting V-type ATPase complex assembly"/>
    <property type="evidence" value="ECO:0007669"/>
    <property type="project" value="InterPro"/>
</dbReference>